<organism evidence="3">
    <name type="scientific">Nymphaea colorata</name>
    <name type="common">pocket water lily</name>
    <dbReference type="NCBI Taxonomy" id="210225"/>
    <lineage>
        <taxon>Eukaryota</taxon>
        <taxon>Viridiplantae</taxon>
        <taxon>Streptophyta</taxon>
        <taxon>Embryophyta</taxon>
        <taxon>Tracheophyta</taxon>
        <taxon>Spermatophyta</taxon>
        <taxon>Magnoliopsida</taxon>
        <taxon>Nymphaeales</taxon>
        <taxon>Nymphaeaceae</taxon>
        <taxon>Nymphaea</taxon>
    </lineage>
</organism>
<dbReference type="Gramene" id="NC11G0116120.1">
    <property type="protein sequence ID" value="NC11G0116120.1:cds"/>
    <property type="gene ID" value="NC11G0116120"/>
</dbReference>
<dbReference type="Pfam" id="PF13041">
    <property type="entry name" value="PPR_2"/>
    <property type="match status" value="2"/>
</dbReference>
<dbReference type="AlphaFoldDB" id="A0A5K0Y391"/>
<dbReference type="SUPFAM" id="SSF48452">
    <property type="entry name" value="TPR-like"/>
    <property type="match status" value="1"/>
</dbReference>
<dbReference type="InterPro" id="IPR046960">
    <property type="entry name" value="PPR_At4g14850-like_plant"/>
</dbReference>
<dbReference type="PANTHER" id="PTHR47926:SF347">
    <property type="entry name" value="PENTATRICOPEPTIDE REPEAT-CONTAINING PROTEIN"/>
    <property type="match status" value="1"/>
</dbReference>
<feature type="repeat" description="PPR" evidence="2">
    <location>
        <begin position="264"/>
        <end position="294"/>
    </location>
</feature>
<name>A0A5K0Y391_9MAGN</name>
<evidence type="ECO:0008006" key="4">
    <source>
        <dbReference type="Google" id="ProtNLM"/>
    </source>
</evidence>
<dbReference type="Pfam" id="PF20431">
    <property type="entry name" value="E_motif"/>
    <property type="match status" value="1"/>
</dbReference>
<protein>
    <recommendedName>
        <fullName evidence="4">DYW domain-containing protein</fullName>
    </recommendedName>
</protein>
<gene>
    <name evidence="3" type="ORF">NYM_LOCUS6106</name>
</gene>
<evidence type="ECO:0000256" key="1">
    <source>
        <dbReference type="ARBA" id="ARBA00022737"/>
    </source>
</evidence>
<reference evidence="3" key="1">
    <citation type="submission" date="2019-09" db="EMBL/GenBank/DDBJ databases">
        <authorList>
            <person name="Zhang L."/>
        </authorList>
    </citation>
    <scope>NUCLEOTIDE SEQUENCE</scope>
</reference>
<feature type="repeat" description="PPR" evidence="2">
    <location>
        <begin position="136"/>
        <end position="166"/>
    </location>
</feature>
<dbReference type="InterPro" id="IPR011990">
    <property type="entry name" value="TPR-like_helical_dom_sf"/>
</dbReference>
<proteinExistence type="predicted"/>
<dbReference type="PROSITE" id="PS51375">
    <property type="entry name" value="PPR"/>
    <property type="match status" value="7"/>
</dbReference>
<dbReference type="Gene3D" id="1.25.40.10">
    <property type="entry name" value="Tetratricopeptide repeat domain"/>
    <property type="match status" value="4"/>
</dbReference>
<feature type="repeat" description="PPR" evidence="2">
    <location>
        <begin position="66"/>
        <end position="100"/>
    </location>
</feature>
<dbReference type="FunFam" id="1.25.40.10:FF:000184">
    <property type="entry name" value="Pentatricopeptide repeat-containing protein, chloroplastic"/>
    <property type="match status" value="1"/>
</dbReference>
<feature type="repeat" description="PPR" evidence="2">
    <location>
        <begin position="423"/>
        <end position="457"/>
    </location>
</feature>
<keyword evidence="1" id="KW-0677">Repeat</keyword>
<evidence type="ECO:0000256" key="2">
    <source>
        <dbReference type="PROSITE-ProRule" id="PRU00708"/>
    </source>
</evidence>
<dbReference type="GO" id="GO:0003723">
    <property type="term" value="F:RNA binding"/>
    <property type="evidence" value="ECO:0007669"/>
    <property type="project" value="InterPro"/>
</dbReference>
<sequence>MPPPLHLSELFQHCFTTQQLKQIHAYLLVTGLFTDEFVINKLLRRCSQLRNVPYARQLFDEIPQPNVFLWTALIHGHVENGMYEEALLLHRSMVGVGTAPLSFTVSSVLKAALGLSQVQYGESIHGQALKFGLESDLVSANTILDFYSKSGCFDSAYRLFDLMVHRDVVSWNVMIACCWRNGEVGRAKQLFDEMPERNVVSWTTMICGYLKTGDMVAARFLFSQMGHHDVASWNAMISGYVDCGDLQAAQDLFERMPGRATRPWNLLIDAYCKVGDMKAARGLFDEMPERDVASWTMMVDGYAKIGDIGSACFLFDQMPLKNLMSWTSMINGYTKNGEPYKALMLFKELQETGLRPDETCVLSVIPACAQLGTLNIAEKIVQDYVRSGPWSNLQLVTCIIDMYSRCGSIGKAFQVFRETSKKDLVCYSAMITAFAHHGMVHDAIQLFEEMLREGIKPDEIIFIGILTACSHAGLVDEGRKYFNSMTTDYEYLPCAAHYSCMVDLFGRAGCFGEAYQLIQSMPMEPHAGIWGSLLSACRLHCKVVLAEIAAERLFELEPHNSGNYILLSNTYAASRQWSNVSQVRAKIRGFRVRKTPGCSWIEIDSSIHQFVMADRSHPESNSIKLMLDLLGHEMKLLGYTFQEAL</sequence>
<feature type="repeat" description="PPR" evidence="2">
    <location>
        <begin position="229"/>
        <end position="263"/>
    </location>
</feature>
<dbReference type="GO" id="GO:0009451">
    <property type="term" value="P:RNA modification"/>
    <property type="evidence" value="ECO:0007669"/>
    <property type="project" value="InterPro"/>
</dbReference>
<dbReference type="PANTHER" id="PTHR47926">
    <property type="entry name" value="PENTATRICOPEPTIDE REPEAT-CONTAINING PROTEIN"/>
    <property type="match status" value="1"/>
</dbReference>
<dbReference type="OMA" id="SERHYAC"/>
<dbReference type="EMBL" id="LR721776">
    <property type="protein sequence ID" value="VVV72255.1"/>
    <property type="molecule type" value="Genomic_DNA"/>
</dbReference>
<dbReference type="OrthoDB" id="185373at2759"/>
<feature type="repeat" description="PPR" evidence="2">
    <location>
        <begin position="167"/>
        <end position="201"/>
    </location>
</feature>
<dbReference type="NCBIfam" id="TIGR00756">
    <property type="entry name" value="PPR"/>
    <property type="match status" value="9"/>
</dbReference>
<evidence type="ECO:0000313" key="3">
    <source>
        <dbReference type="EMBL" id="VVV72255.1"/>
    </source>
</evidence>
<dbReference type="InterPro" id="IPR046848">
    <property type="entry name" value="E_motif"/>
</dbReference>
<dbReference type="InterPro" id="IPR002885">
    <property type="entry name" value="PPR_rpt"/>
</dbReference>
<accession>A0A5K0Y391</accession>
<dbReference type="Pfam" id="PF01535">
    <property type="entry name" value="PPR"/>
    <property type="match status" value="8"/>
</dbReference>
<feature type="repeat" description="PPR" evidence="2">
    <location>
        <begin position="322"/>
        <end position="356"/>
    </location>
</feature>